<dbReference type="PANTHER" id="PTHR43107:SF23">
    <property type="entry name" value="VERY LONG-CHAIN ACYL-COA SYNTHETASE"/>
    <property type="match status" value="1"/>
</dbReference>
<accession>A0A5A9P3I5</accession>
<gene>
    <name evidence="3" type="ORF">E1301_Tti021898</name>
</gene>
<evidence type="ECO:0000256" key="1">
    <source>
        <dbReference type="ARBA" id="ARBA00006432"/>
    </source>
</evidence>
<comment type="caution">
    <text evidence="3">The sequence shown here is derived from an EMBL/GenBank/DDBJ whole genome shotgun (WGS) entry which is preliminary data.</text>
</comment>
<dbReference type="Proteomes" id="UP000324632">
    <property type="component" value="Chromosome 11"/>
</dbReference>
<dbReference type="GO" id="GO:0044539">
    <property type="term" value="P:long-chain fatty acid import into cell"/>
    <property type="evidence" value="ECO:0007669"/>
    <property type="project" value="TreeGrafter"/>
</dbReference>
<keyword evidence="2" id="KW-0436">Ligase</keyword>
<dbReference type="SUPFAM" id="SSF56801">
    <property type="entry name" value="Acetyl-CoA synthetase-like"/>
    <property type="match status" value="1"/>
</dbReference>
<dbReference type="GO" id="GO:0005886">
    <property type="term" value="C:plasma membrane"/>
    <property type="evidence" value="ECO:0007669"/>
    <property type="project" value="TreeGrafter"/>
</dbReference>
<dbReference type="GO" id="GO:0004467">
    <property type="term" value="F:long-chain fatty acid-CoA ligase activity"/>
    <property type="evidence" value="ECO:0007669"/>
    <property type="project" value="TreeGrafter"/>
</dbReference>
<dbReference type="GO" id="GO:0005789">
    <property type="term" value="C:endoplasmic reticulum membrane"/>
    <property type="evidence" value="ECO:0007669"/>
    <property type="project" value="TreeGrafter"/>
</dbReference>
<dbReference type="GO" id="GO:0005324">
    <property type="term" value="F:long-chain fatty acid transmembrane transporter activity"/>
    <property type="evidence" value="ECO:0007669"/>
    <property type="project" value="TreeGrafter"/>
</dbReference>
<dbReference type="EMBL" id="SOYY01000011">
    <property type="protein sequence ID" value="KAA0715326.1"/>
    <property type="molecule type" value="Genomic_DNA"/>
</dbReference>
<dbReference type="AlphaFoldDB" id="A0A5A9P3I5"/>
<reference evidence="3 4" key="1">
    <citation type="journal article" date="2019" name="Mol. Ecol. Resour.">
        <title>Chromosome-level genome assembly of Triplophysa tibetana, a fish adapted to the harsh high-altitude environment of the Tibetan Plateau.</title>
        <authorList>
            <person name="Yang X."/>
            <person name="Liu H."/>
            <person name="Ma Z."/>
            <person name="Zou Y."/>
            <person name="Zou M."/>
            <person name="Mao Y."/>
            <person name="Li X."/>
            <person name="Wang H."/>
            <person name="Chen T."/>
            <person name="Wang W."/>
            <person name="Yang R."/>
        </authorList>
    </citation>
    <scope>NUCLEOTIDE SEQUENCE [LARGE SCALE GENOMIC DNA]</scope>
    <source>
        <strain evidence="3">TTIB1903HZAU</strain>
        <tissue evidence="3">Muscle</tissue>
    </source>
</reference>
<proteinExistence type="inferred from homology"/>
<sequence length="177" mass="20038">MAGVEGVKFLKQQLQTAVEEVTPKRELQAALFVSQRLVDKEHDVRLAIGNGLRADVWRNFHQRFGSIEVREFVDFVDYAGRVGGIGRISCLHKAVNIYFNSGDLLRIDLDGFICFQDRVRDTFRLIDCDSVFRWKAENISTTEVSDIIGFSGFGGGGVMSLTRCLSSGQRDAWEWLR</sequence>
<evidence type="ECO:0000256" key="2">
    <source>
        <dbReference type="ARBA" id="ARBA00022598"/>
    </source>
</evidence>
<keyword evidence="4" id="KW-1185">Reference proteome</keyword>
<protein>
    <submittedName>
        <fullName evidence="3">Very long-chain acyl-CoA synthetase</fullName>
    </submittedName>
</protein>
<dbReference type="PANTHER" id="PTHR43107">
    <property type="entry name" value="LONG-CHAIN FATTY ACID TRANSPORT PROTEIN"/>
    <property type="match status" value="1"/>
</dbReference>
<comment type="similarity">
    <text evidence="1">Belongs to the ATP-dependent AMP-binding enzyme family.</text>
</comment>
<name>A0A5A9P3I5_9TELE</name>
<organism evidence="3 4">
    <name type="scientific">Triplophysa tibetana</name>
    <dbReference type="NCBI Taxonomy" id="1572043"/>
    <lineage>
        <taxon>Eukaryota</taxon>
        <taxon>Metazoa</taxon>
        <taxon>Chordata</taxon>
        <taxon>Craniata</taxon>
        <taxon>Vertebrata</taxon>
        <taxon>Euteleostomi</taxon>
        <taxon>Actinopterygii</taxon>
        <taxon>Neopterygii</taxon>
        <taxon>Teleostei</taxon>
        <taxon>Ostariophysi</taxon>
        <taxon>Cypriniformes</taxon>
        <taxon>Nemacheilidae</taxon>
        <taxon>Triplophysa</taxon>
    </lineage>
</organism>
<evidence type="ECO:0000313" key="4">
    <source>
        <dbReference type="Proteomes" id="UP000324632"/>
    </source>
</evidence>
<evidence type="ECO:0000313" key="3">
    <source>
        <dbReference type="EMBL" id="KAA0715326.1"/>
    </source>
</evidence>